<feature type="compositionally biased region" description="Basic and acidic residues" evidence="4">
    <location>
        <begin position="486"/>
        <end position="502"/>
    </location>
</feature>
<dbReference type="InterPro" id="IPR041707">
    <property type="entry name" value="Pus3-like"/>
</dbReference>
<proteinExistence type="inferred from homology"/>
<keyword evidence="7" id="KW-1185">Reference proteome</keyword>
<comment type="caution">
    <text evidence="6">The sequence shown here is derived from an EMBL/GenBank/DDBJ whole genome shotgun (WGS) entry which is preliminary data.</text>
</comment>
<dbReference type="Pfam" id="PF01416">
    <property type="entry name" value="PseudoU_synth_1"/>
    <property type="match status" value="1"/>
</dbReference>
<evidence type="ECO:0000256" key="3">
    <source>
        <dbReference type="ARBA" id="ARBA00023235"/>
    </source>
</evidence>
<accession>A0AAV9CLF2</accession>
<dbReference type="CDD" id="cd02569">
    <property type="entry name" value="PseudoU_synth_ScPus3"/>
    <property type="match status" value="1"/>
</dbReference>
<evidence type="ECO:0000313" key="7">
    <source>
        <dbReference type="Proteomes" id="UP001180020"/>
    </source>
</evidence>
<keyword evidence="2" id="KW-0819">tRNA processing</keyword>
<feature type="domain" description="Pseudouridine synthase I TruA alpha/beta" evidence="5">
    <location>
        <begin position="305"/>
        <end position="416"/>
    </location>
</feature>
<organism evidence="6 7">
    <name type="scientific">Acorus calamus</name>
    <name type="common">Sweet flag</name>
    <dbReference type="NCBI Taxonomy" id="4465"/>
    <lineage>
        <taxon>Eukaryota</taxon>
        <taxon>Viridiplantae</taxon>
        <taxon>Streptophyta</taxon>
        <taxon>Embryophyta</taxon>
        <taxon>Tracheophyta</taxon>
        <taxon>Spermatophyta</taxon>
        <taxon>Magnoliopsida</taxon>
        <taxon>Liliopsida</taxon>
        <taxon>Acoraceae</taxon>
        <taxon>Acorus</taxon>
    </lineage>
</organism>
<dbReference type="InterPro" id="IPR020103">
    <property type="entry name" value="PsdUridine_synth_cat_dom_sf"/>
</dbReference>
<dbReference type="GO" id="GO:0005634">
    <property type="term" value="C:nucleus"/>
    <property type="evidence" value="ECO:0007669"/>
    <property type="project" value="TreeGrafter"/>
</dbReference>
<dbReference type="GO" id="GO:0031119">
    <property type="term" value="P:tRNA pseudouridine synthesis"/>
    <property type="evidence" value="ECO:0007669"/>
    <property type="project" value="TreeGrafter"/>
</dbReference>
<dbReference type="InterPro" id="IPR020097">
    <property type="entry name" value="PsdUridine_synth_TruA_a/b_dom"/>
</dbReference>
<dbReference type="NCBIfam" id="TIGR00071">
    <property type="entry name" value="hisT_truA"/>
    <property type="match status" value="1"/>
</dbReference>
<dbReference type="GO" id="GO:1990481">
    <property type="term" value="P:mRNA pseudouridine synthesis"/>
    <property type="evidence" value="ECO:0007669"/>
    <property type="project" value="TreeGrafter"/>
</dbReference>
<dbReference type="PANTHER" id="PTHR11142">
    <property type="entry name" value="PSEUDOURIDYLATE SYNTHASE"/>
    <property type="match status" value="1"/>
</dbReference>
<evidence type="ECO:0000256" key="4">
    <source>
        <dbReference type="SAM" id="MobiDB-lite"/>
    </source>
</evidence>
<dbReference type="InterPro" id="IPR020094">
    <property type="entry name" value="TruA/RsuA/RluB/E/F_N"/>
</dbReference>
<dbReference type="FunFam" id="3.30.70.580:FF:000012">
    <property type="entry name" value="tRNA pseudouridine synthase"/>
    <property type="match status" value="1"/>
</dbReference>
<protein>
    <recommendedName>
        <fullName evidence="5">Pseudouridine synthase I TruA alpha/beta domain-containing protein</fullName>
    </recommendedName>
</protein>
<reference evidence="6" key="1">
    <citation type="journal article" date="2023" name="Nat. Commun.">
        <title>Diploid and tetraploid genomes of Acorus and the evolution of monocots.</title>
        <authorList>
            <person name="Ma L."/>
            <person name="Liu K.W."/>
            <person name="Li Z."/>
            <person name="Hsiao Y.Y."/>
            <person name="Qi Y."/>
            <person name="Fu T."/>
            <person name="Tang G.D."/>
            <person name="Zhang D."/>
            <person name="Sun W.H."/>
            <person name="Liu D.K."/>
            <person name="Li Y."/>
            <person name="Chen G.Z."/>
            <person name="Liu X.D."/>
            <person name="Liao X.Y."/>
            <person name="Jiang Y.T."/>
            <person name="Yu X."/>
            <person name="Hao Y."/>
            <person name="Huang J."/>
            <person name="Zhao X.W."/>
            <person name="Ke S."/>
            <person name="Chen Y.Y."/>
            <person name="Wu W.L."/>
            <person name="Hsu J.L."/>
            <person name="Lin Y.F."/>
            <person name="Huang M.D."/>
            <person name="Li C.Y."/>
            <person name="Huang L."/>
            <person name="Wang Z.W."/>
            <person name="Zhao X."/>
            <person name="Zhong W.Y."/>
            <person name="Peng D.H."/>
            <person name="Ahmad S."/>
            <person name="Lan S."/>
            <person name="Zhang J.S."/>
            <person name="Tsai W.C."/>
            <person name="Van de Peer Y."/>
            <person name="Liu Z.J."/>
        </authorList>
    </citation>
    <scope>NUCLEOTIDE SEQUENCE</scope>
    <source>
        <strain evidence="6">CP</strain>
    </source>
</reference>
<evidence type="ECO:0000259" key="5">
    <source>
        <dbReference type="Pfam" id="PF01416"/>
    </source>
</evidence>
<dbReference type="EMBL" id="JAUJYO010000018">
    <property type="protein sequence ID" value="KAK1289189.1"/>
    <property type="molecule type" value="Genomic_DNA"/>
</dbReference>
<evidence type="ECO:0000256" key="1">
    <source>
        <dbReference type="ARBA" id="ARBA00009375"/>
    </source>
</evidence>
<dbReference type="FunFam" id="3.30.70.660:FF:000010">
    <property type="entry name" value="tRNA pseudouridine synthase"/>
    <property type="match status" value="1"/>
</dbReference>
<dbReference type="HAMAP" id="MF_00171">
    <property type="entry name" value="TruA"/>
    <property type="match status" value="1"/>
</dbReference>
<name>A0AAV9CLF2_ACOCL</name>
<comment type="similarity">
    <text evidence="1">Belongs to the tRNA pseudouridine synthase TruA family.</text>
</comment>
<feature type="region of interest" description="Disordered" evidence="4">
    <location>
        <begin position="1"/>
        <end position="25"/>
    </location>
</feature>
<evidence type="ECO:0000313" key="6">
    <source>
        <dbReference type="EMBL" id="KAK1289189.1"/>
    </source>
</evidence>
<evidence type="ECO:0000256" key="2">
    <source>
        <dbReference type="ARBA" id="ARBA00022694"/>
    </source>
</evidence>
<dbReference type="Proteomes" id="UP001180020">
    <property type="component" value="Unassembled WGS sequence"/>
</dbReference>
<dbReference type="GO" id="GO:0005737">
    <property type="term" value="C:cytoplasm"/>
    <property type="evidence" value="ECO:0007669"/>
    <property type="project" value="TreeGrafter"/>
</dbReference>
<dbReference type="SUPFAM" id="SSF55120">
    <property type="entry name" value="Pseudouridine synthase"/>
    <property type="match status" value="1"/>
</dbReference>
<reference evidence="6" key="2">
    <citation type="submission" date="2023-06" db="EMBL/GenBank/DDBJ databases">
        <authorList>
            <person name="Ma L."/>
            <person name="Liu K.-W."/>
            <person name="Li Z."/>
            <person name="Hsiao Y.-Y."/>
            <person name="Qi Y."/>
            <person name="Fu T."/>
            <person name="Tang G."/>
            <person name="Zhang D."/>
            <person name="Sun W.-H."/>
            <person name="Liu D.-K."/>
            <person name="Li Y."/>
            <person name="Chen G.-Z."/>
            <person name="Liu X.-D."/>
            <person name="Liao X.-Y."/>
            <person name="Jiang Y.-T."/>
            <person name="Yu X."/>
            <person name="Hao Y."/>
            <person name="Huang J."/>
            <person name="Zhao X.-W."/>
            <person name="Ke S."/>
            <person name="Chen Y.-Y."/>
            <person name="Wu W.-L."/>
            <person name="Hsu J.-L."/>
            <person name="Lin Y.-F."/>
            <person name="Huang M.-D."/>
            <person name="Li C.-Y."/>
            <person name="Huang L."/>
            <person name="Wang Z.-W."/>
            <person name="Zhao X."/>
            <person name="Zhong W.-Y."/>
            <person name="Peng D.-H."/>
            <person name="Ahmad S."/>
            <person name="Lan S."/>
            <person name="Zhang J.-S."/>
            <person name="Tsai W.-C."/>
            <person name="Van De Peer Y."/>
            <person name="Liu Z.-J."/>
        </authorList>
    </citation>
    <scope>NUCLEOTIDE SEQUENCE</scope>
    <source>
        <strain evidence="6">CP</strain>
        <tissue evidence="6">Leaves</tissue>
    </source>
</reference>
<dbReference type="GO" id="GO:0009982">
    <property type="term" value="F:pseudouridine synthase activity"/>
    <property type="evidence" value="ECO:0007669"/>
    <property type="project" value="InterPro"/>
</dbReference>
<dbReference type="PANTHER" id="PTHR11142:SF5">
    <property type="entry name" value="TRNA PSEUDOURIDINE(38_39) SYNTHASE"/>
    <property type="match status" value="1"/>
</dbReference>
<dbReference type="Gene3D" id="3.30.70.660">
    <property type="entry name" value="Pseudouridine synthase I, catalytic domain, C-terminal subdomain"/>
    <property type="match status" value="1"/>
</dbReference>
<dbReference type="Gene3D" id="3.30.70.580">
    <property type="entry name" value="Pseudouridine synthase I, catalytic domain, N-terminal subdomain"/>
    <property type="match status" value="1"/>
</dbReference>
<dbReference type="InterPro" id="IPR020095">
    <property type="entry name" value="PsdUridine_synth_TruA_C"/>
</dbReference>
<dbReference type="InterPro" id="IPR001406">
    <property type="entry name" value="PsdUridine_synth_TruA"/>
</dbReference>
<gene>
    <name evidence="6" type="ORF">QJS10_CPB18g01329</name>
</gene>
<dbReference type="GO" id="GO:0003723">
    <property type="term" value="F:RNA binding"/>
    <property type="evidence" value="ECO:0007669"/>
    <property type="project" value="InterPro"/>
</dbReference>
<feature type="region of interest" description="Disordered" evidence="4">
    <location>
        <begin position="486"/>
        <end position="511"/>
    </location>
</feature>
<sequence>MIGSEDPTLSDHHPMISSNGGDPSSLLTSLRLRVEELERENARLLSRISRCRFCSKEEDNNSCSNFGVSCEGNSQRTTVEENQVLTANDGRQSRCMFQEISNGERSVNMCQKEEIDQIGEAHTKVCDGKVTNDMKRKIKGGISGCDLMTIHHHAKRYIAFKIMYFGQRFYGFASEANMEPTIESEIFKALTKTKLWVGTKEDSKYSRCGRTDKGVSSIGQVISLFVRSNMKDTGELVDCEKISLQEFEEEIDYVRVLNRVLPDDIRVMGWCPVPLDFSARFSCLSREYKYLFWRERLDILAMQTASKKFIGEHDFRNFCKMDAANVKNYKRLITNFDISCVDGRSTDTELWAITIKGSAFLWHQVRCMVAVLFVIGQGLESASVIDALLDINKTPRKPQYVLAPEIPLILQSCEFEDLNFICSPGSRLALQEHLKNKFQDYMLKGAIFSKALSRFCSQDGVSSEHNKKKNNHIPLMLRQTEATFDERREKLEMKQREKEKFKPHNRSLSRT</sequence>
<keyword evidence="3" id="KW-0413">Isomerase</keyword>
<dbReference type="AlphaFoldDB" id="A0AAV9CLF2"/>